<keyword evidence="3" id="KW-1185">Reference proteome</keyword>
<dbReference type="Proteomes" id="UP001187192">
    <property type="component" value="Unassembled WGS sequence"/>
</dbReference>
<dbReference type="AlphaFoldDB" id="A0AA88ABA9"/>
<name>A0AA88ABA9_FICCA</name>
<accession>A0AA88ABA9</accession>
<dbReference type="Gramene" id="FCD_00025238-RA">
    <property type="protein sequence ID" value="FCD_00025238-RA:cds"/>
    <property type="gene ID" value="FCD_00025238"/>
</dbReference>
<evidence type="ECO:0000256" key="1">
    <source>
        <dbReference type="SAM" id="MobiDB-lite"/>
    </source>
</evidence>
<feature type="compositionally biased region" description="Basic and acidic residues" evidence="1">
    <location>
        <begin position="18"/>
        <end position="28"/>
    </location>
</feature>
<reference evidence="2" key="1">
    <citation type="submission" date="2023-07" db="EMBL/GenBank/DDBJ databases">
        <title>draft genome sequence of fig (Ficus carica).</title>
        <authorList>
            <person name="Takahashi T."/>
            <person name="Nishimura K."/>
        </authorList>
    </citation>
    <scope>NUCLEOTIDE SEQUENCE</scope>
</reference>
<sequence length="61" mass="7100">MKFVLQKRMKKKKKKKKKGEERGGLREICGEEIDKRIRRRQALPSHLSPSHSESGPDTLLT</sequence>
<proteinExistence type="predicted"/>
<feature type="compositionally biased region" description="Low complexity" evidence="1">
    <location>
        <begin position="43"/>
        <end position="52"/>
    </location>
</feature>
<protein>
    <submittedName>
        <fullName evidence="2">Uncharacterized protein</fullName>
    </submittedName>
</protein>
<dbReference type="EMBL" id="BTGU01000028">
    <property type="protein sequence ID" value="GMN48615.1"/>
    <property type="molecule type" value="Genomic_DNA"/>
</dbReference>
<evidence type="ECO:0000313" key="3">
    <source>
        <dbReference type="Proteomes" id="UP001187192"/>
    </source>
</evidence>
<gene>
    <name evidence="2" type="ORF">TIFTF001_017797</name>
</gene>
<feature type="region of interest" description="Disordered" evidence="1">
    <location>
        <begin position="40"/>
        <end position="61"/>
    </location>
</feature>
<evidence type="ECO:0000313" key="2">
    <source>
        <dbReference type="EMBL" id="GMN48615.1"/>
    </source>
</evidence>
<feature type="compositionally biased region" description="Basic residues" evidence="1">
    <location>
        <begin position="1"/>
        <end position="17"/>
    </location>
</feature>
<comment type="caution">
    <text evidence="2">The sequence shown here is derived from an EMBL/GenBank/DDBJ whole genome shotgun (WGS) entry which is preliminary data.</text>
</comment>
<feature type="region of interest" description="Disordered" evidence="1">
    <location>
        <begin position="1"/>
        <end position="28"/>
    </location>
</feature>
<organism evidence="2 3">
    <name type="scientific">Ficus carica</name>
    <name type="common">Common fig</name>
    <dbReference type="NCBI Taxonomy" id="3494"/>
    <lineage>
        <taxon>Eukaryota</taxon>
        <taxon>Viridiplantae</taxon>
        <taxon>Streptophyta</taxon>
        <taxon>Embryophyta</taxon>
        <taxon>Tracheophyta</taxon>
        <taxon>Spermatophyta</taxon>
        <taxon>Magnoliopsida</taxon>
        <taxon>eudicotyledons</taxon>
        <taxon>Gunneridae</taxon>
        <taxon>Pentapetalae</taxon>
        <taxon>rosids</taxon>
        <taxon>fabids</taxon>
        <taxon>Rosales</taxon>
        <taxon>Moraceae</taxon>
        <taxon>Ficeae</taxon>
        <taxon>Ficus</taxon>
    </lineage>
</organism>